<accession>A0A511KMM1</accession>
<dbReference type="InterPro" id="IPR012677">
    <property type="entry name" value="Nucleotide-bd_a/b_plait_sf"/>
</dbReference>
<dbReference type="SUPFAM" id="SSF54928">
    <property type="entry name" value="RNA-binding domain, RBD"/>
    <property type="match status" value="1"/>
</dbReference>
<dbReference type="PROSITE" id="PS50102">
    <property type="entry name" value="RRM"/>
    <property type="match status" value="1"/>
</dbReference>
<evidence type="ECO:0000259" key="3">
    <source>
        <dbReference type="PROSITE" id="PS50102"/>
    </source>
</evidence>
<feature type="region of interest" description="Disordered" evidence="2">
    <location>
        <begin position="109"/>
        <end position="129"/>
    </location>
</feature>
<dbReference type="OrthoDB" id="2523743at2759"/>
<dbReference type="InterPro" id="IPR035979">
    <property type="entry name" value="RBD_domain_sf"/>
</dbReference>
<dbReference type="CDD" id="cd00590">
    <property type="entry name" value="RRM_SF"/>
    <property type="match status" value="1"/>
</dbReference>
<feature type="compositionally biased region" description="Pro residues" evidence="2">
    <location>
        <begin position="118"/>
        <end position="128"/>
    </location>
</feature>
<proteinExistence type="predicted"/>
<feature type="domain" description="RRM" evidence="3">
    <location>
        <begin position="10"/>
        <end position="90"/>
    </location>
</feature>
<evidence type="ECO:0000256" key="1">
    <source>
        <dbReference type="PROSITE-ProRule" id="PRU00176"/>
    </source>
</evidence>
<gene>
    <name evidence="4" type="ORF">Rt10032_c16g5656</name>
</gene>
<dbReference type="Gene3D" id="3.30.70.330">
    <property type="match status" value="1"/>
</dbReference>
<evidence type="ECO:0000313" key="5">
    <source>
        <dbReference type="Proteomes" id="UP000321518"/>
    </source>
</evidence>
<keyword evidence="1" id="KW-0694">RNA-binding</keyword>
<dbReference type="Proteomes" id="UP000321518">
    <property type="component" value="Unassembled WGS sequence"/>
</dbReference>
<sequence length="273" mass="30078">MGAILDLSYRLLLVSGIAPHARERDLRDSIDLVVGRGSVKALRISIGAGSDRNRTATIEMDRHSDASRVLDRVDGALFEGQALTVNWVHTSSTGERAAGVDDKIGLVPPAPTSHALPPASPSQPPPSPMQKKVLLAANGGAVHAAKNLSRSKGLDALRYLGLPQPDLDAISHMWAPLDEAPPNKNDKAFDRHLRTKVKFGFVPQQDAEASLQDERMRTAFKDDPVLQHRFEVFLAAQAGRSKEWYLTFFAHIAEFNRLSRLFSETARRRWHSA</sequence>
<evidence type="ECO:0000256" key="2">
    <source>
        <dbReference type="SAM" id="MobiDB-lite"/>
    </source>
</evidence>
<dbReference type="GO" id="GO:0003723">
    <property type="term" value="F:RNA binding"/>
    <property type="evidence" value="ECO:0007669"/>
    <property type="project" value="UniProtKB-UniRule"/>
</dbReference>
<dbReference type="EMBL" id="BJWK01000016">
    <property type="protein sequence ID" value="GEM11639.1"/>
    <property type="molecule type" value="Genomic_DNA"/>
</dbReference>
<evidence type="ECO:0000313" key="4">
    <source>
        <dbReference type="EMBL" id="GEM11639.1"/>
    </source>
</evidence>
<reference evidence="4 5" key="1">
    <citation type="submission" date="2019-07" db="EMBL/GenBank/DDBJ databases">
        <title>Rhodotorula toruloides NBRC10032 genome sequencing.</title>
        <authorList>
            <person name="Shida Y."/>
            <person name="Takaku H."/>
            <person name="Ogasawara W."/>
            <person name="Mori K."/>
        </authorList>
    </citation>
    <scope>NUCLEOTIDE SEQUENCE [LARGE SCALE GENOMIC DNA]</scope>
    <source>
        <strain evidence="4 5">NBRC10032</strain>
    </source>
</reference>
<dbReference type="InterPro" id="IPR000504">
    <property type="entry name" value="RRM_dom"/>
</dbReference>
<dbReference type="AlphaFoldDB" id="A0A511KMM1"/>
<protein>
    <submittedName>
        <fullName evidence="4">Proteophosphoglycan ppg4</fullName>
    </submittedName>
</protein>
<comment type="caution">
    <text evidence="4">The sequence shown here is derived from an EMBL/GenBank/DDBJ whole genome shotgun (WGS) entry which is preliminary data.</text>
</comment>
<name>A0A511KMM1_RHOTO</name>
<organism evidence="4 5">
    <name type="scientific">Rhodotorula toruloides</name>
    <name type="common">Yeast</name>
    <name type="synonym">Rhodosporidium toruloides</name>
    <dbReference type="NCBI Taxonomy" id="5286"/>
    <lineage>
        <taxon>Eukaryota</taxon>
        <taxon>Fungi</taxon>
        <taxon>Dikarya</taxon>
        <taxon>Basidiomycota</taxon>
        <taxon>Pucciniomycotina</taxon>
        <taxon>Microbotryomycetes</taxon>
        <taxon>Sporidiobolales</taxon>
        <taxon>Sporidiobolaceae</taxon>
        <taxon>Rhodotorula</taxon>
    </lineage>
</organism>